<reference evidence="12" key="1">
    <citation type="journal article" date="2011" name="Genome Res.">
        <title>Phylogeny-wide analysis of social amoeba genomes highlights ancient origins for complex intercellular communication.</title>
        <authorList>
            <person name="Heidel A.J."/>
            <person name="Lawal H.M."/>
            <person name="Felder M."/>
            <person name="Schilde C."/>
            <person name="Helps N.R."/>
            <person name="Tunggal B."/>
            <person name="Rivero F."/>
            <person name="John U."/>
            <person name="Schleicher M."/>
            <person name="Eichinger L."/>
            <person name="Platzer M."/>
            <person name="Noegel A.A."/>
            <person name="Schaap P."/>
            <person name="Gloeckner G."/>
        </authorList>
    </citation>
    <scope>NUCLEOTIDE SEQUENCE [LARGE SCALE GENOMIC DNA]</scope>
    <source>
        <strain evidence="12">SH3</strain>
    </source>
</reference>
<dbReference type="SUPFAM" id="SSF56235">
    <property type="entry name" value="N-terminal nucleophile aminohydrolases (Ntn hydrolases)"/>
    <property type="match status" value="1"/>
</dbReference>
<dbReference type="InterPro" id="IPR000243">
    <property type="entry name" value="Pept_T1A_subB"/>
</dbReference>
<dbReference type="InterPro" id="IPR016295">
    <property type="entry name" value="Proteasome_beta4"/>
</dbReference>
<dbReference type="OrthoDB" id="10248542at2759"/>
<dbReference type="KEGG" id="dfa:DFA_11389"/>
<dbReference type="PROSITE" id="PS51476">
    <property type="entry name" value="PROTEASOME_BETA_2"/>
    <property type="match status" value="1"/>
</dbReference>
<keyword evidence="3" id="KW-0645">Protease</keyword>
<evidence type="ECO:0000256" key="6">
    <source>
        <dbReference type="ARBA" id="ARBA00022942"/>
    </source>
</evidence>
<evidence type="ECO:0000313" key="12">
    <source>
        <dbReference type="Proteomes" id="UP000007797"/>
    </source>
</evidence>
<dbReference type="GO" id="GO:0005634">
    <property type="term" value="C:nucleus"/>
    <property type="evidence" value="ECO:0007669"/>
    <property type="project" value="UniProtKB-SubCell"/>
</dbReference>
<keyword evidence="4" id="KW-0888">Threonine protease</keyword>
<evidence type="ECO:0000256" key="3">
    <source>
        <dbReference type="ARBA" id="ARBA00022670"/>
    </source>
</evidence>
<evidence type="ECO:0000256" key="1">
    <source>
        <dbReference type="ARBA" id="ARBA00001198"/>
    </source>
</evidence>
<feature type="region of interest" description="Disordered" evidence="10">
    <location>
        <begin position="253"/>
        <end position="272"/>
    </location>
</feature>
<feature type="active site" description="Nucleophile" evidence="9">
    <location>
        <position position="53"/>
    </location>
</feature>
<evidence type="ECO:0000256" key="2">
    <source>
        <dbReference type="ARBA" id="ARBA00022490"/>
    </source>
</evidence>
<evidence type="ECO:0000313" key="11">
    <source>
        <dbReference type="EMBL" id="EGG13628.1"/>
    </source>
</evidence>
<keyword evidence="2 8" id="KW-0963">Cytoplasm</keyword>
<dbReference type="InterPro" id="IPR016050">
    <property type="entry name" value="Proteasome_bsu_CS"/>
</dbReference>
<dbReference type="PANTHER" id="PTHR32194:SF6">
    <property type="entry name" value="PROTEASOME SUBUNIT BETA"/>
    <property type="match status" value="1"/>
</dbReference>
<accession>F4QCP6</accession>
<dbReference type="GO" id="GO:0004298">
    <property type="term" value="F:threonine-type endopeptidase activity"/>
    <property type="evidence" value="ECO:0007669"/>
    <property type="project" value="UniProtKB-KW"/>
</dbReference>
<dbReference type="STRING" id="1054147.F4QCP6"/>
<evidence type="ECO:0000256" key="7">
    <source>
        <dbReference type="ARBA" id="ARBA00023242"/>
    </source>
</evidence>
<keyword evidence="5" id="KW-0378">Hydrolase</keyword>
<comment type="subcellular location">
    <subcellularLocation>
        <location evidence="8">Cytoplasm</location>
    </subcellularLocation>
    <subcellularLocation>
        <location evidence="8">Nucleus</location>
    </subcellularLocation>
</comment>
<keyword evidence="6 8" id="KW-0647">Proteasome</keyword>
<sequence length="289" mass="32271">MSSEHFKYPVFGQVDYFKYNNVASQLASHTPSPSHSQELGAKKRTVDPIVTGTSVIAIKYNGGVVMGADTLLSYGSLARFNNIERMKKFGKSTIIGAGGEYSDFQNLSQVLDDLVVDDGCTDDGTTLSTTEIWNYIARVMYNRRNKGDPYWNSLVVIGHDNNKSFLGKVDLVGTCYQDNFIASGYGSHIALPLLRKAYKEDMTLDEAKTLIQDCLRVLFYRDARSSRFIQLSIANADGLVITEQIALDTDKWDSGDSAKKKKNQDGRKKKNNYRNDSTQVILEYGHNVV</sequence>
<name>F4QCP6_CACFS</name>
<dbReference type="Pfam" id="PF00227">
    <property type="entry name" value="Proteasome"/>
    <property type="match status" value="1"/>
</dbReference>
<protein>
    <recommendedName>
        <fullName evidence="8">Proteasome subunit beta</fullName>
    </recommendedName>
</protein>
<dbReference type="InterPro" id="IPR029055">
    <property type="entry name" value="Ntn_hydrolases_N"/>
</dbReference>
<comment type="catalytic activity">
    <reaction evidence="1">
        <text>Cleavage of peptide bonds with very broad specificity.</text>
        <dbReference type="EC" id="3.4.25.1"/>
    </reaction>
</comment>
<dbReference type="OMA" id="QPIMRRY"/>
<dbReference type="EMBL" id="GL883029">
    <property type="protein sequence ID" value="EGG13628.1"/>
    <property type="molecule type" value="Genomic_DNA"/>
</dbReference>
<dbReference type="GO" id="GO:0005737">
    <property type="term" value="C:cytoplasm"/>
    <property type="evidence" value="ECO:0007669"/>
    <property type="project" value="UniProtKB-SubCell"/>
</dbReference>
<evidence type="ECO:0000256" key="5">
    <source>
        <dbReference type="ARBA" id="ARBA00022801"/>
    </source>
</evidence>
<organism evidence="11 12">
    <name type="scientific">Cavenderia fasciculata</name>
    <name type="common">Slime mold</name>
    <name type="synonym">Dictyostelium fasciculatum</name>
    <dbReference type="NCBI Taxonomy" id="261658"/>
    <lineage>
        <taxon>Eukaryota</taxon>
        <taxon>Amoebozoa</taxon>
        <taxon>Evosea</taxon>
        <taxon>Eumycetozoa</taxon>
        <taxon>Dictyostelia</taxon>
        <taxon>Acytosteliales</taxon>
        <taxon>Cavenderiaceae</taxon>
        <taxon>Cavenderia</taxon>
    </lineage>
</organism>
<comment type="function">
    <text evidence="8">Non-catalytic component of the proteasome.</text>
</comment>
<dbReference type="GO" id="GO:0019774">
    <property type="term" value="C:proteasome core complex, beta-subunit complex"/>
    <property type="evidence" value="ECO:0007669"/>
    <property type="project" value="UniProtKB-UniRule"/>
</dbReference>
<evidence type="ECO:0000256" key="8">
    <source>
        <dbReference type="PIRNR" id="PIRNR001213"/>
    </source>
</evidence>
<keyword evidence="7 8" id="KW-0539">Nucleus</keyword>
<dbReference type="CDD" id="cd03760">
    <property type="entry name" value="proteasome_beta_type_4"/>
    <property type="match status" value="1"/>
</dbReference>
<dbReference type="GeneID" id="14865265"/>
<dbReference type="InterPro" id="IPR001353">
    <property type="entry name" value="Proteasome_sua/b"/>
</dbReference>
<feature type="compositionally biased region" description="Basic and acidic residues" evidence="10">
    <location>
        <begin position="253"/>
        <end position="266"/>
    </location>
</feature>
<evidence type="ECO:0000256" key="9">
    <source>
        <dbReference type="PIRSR" id="PIRSR600243-1"/>
    </source>
</evidence>
<keyword evidence="12" id="KW-1185">Reference proteome</keyword>
<evidence type="ECO:0000256" key="10">
    <source>
        <dbReference type="SAM" id="MobiDB-lite"/>
    </source>
</evidence>
<dbReference type="PRINTS" id="PR00141">
    <property type="entry name" value="PROTEASOME"/>
</dbReference>
<dbReference type="RefSeq" id="XP_004350332.1">
    <property type="nucleotide sequence ID" value="XM_004350282.1"/>
</dbReference>
<dbReference type="Proteomes" id="UP000007797">
    <property type="component" value="Unassembled WGS sequence"/>
</dbReference>
<dbReference type="PIRSF" id="PIRSF001213">
    <property type="entry name" value="Psome_endopept_beta"/>
    <property type="match status" value="1"/>
</dbReference>
<dbReference type="PROSITE" id="PS00854">
    <property type="entry name" value="PROTEASOME_BETA_1"/>
    <property type="match status" value="1"/>
</dbReference>
<dbReference type="MEROPS" id="T01.A13"/>
<dbReference type="Gene3D" id="3.60.20.10">
    <property type="entry name" value="Glutamine Phosphoribosylpyrophosphate, subunit 1, domain 1"/>
    <property type="match status" value="1"/>
</dbReference>
<evidence type="ECO:0000256" key="4">
    <source>
        <dbReference type="ARBA" id="ARBA00022698"/>
    </source>
</evidence>
<dbReference type="PANTHER" id="PTHR32194">
    <property type="entry name" value="METALLOPROTEASE TLDD"/>
    <property type="match status" value="1"/>
</dbReference>
<dbReference type="InterPro" id="IPR023333">
    <property type="entry name" value="Proteasome_suB-type"/>
</dbReference>
<dbReference type="GO" id="GO:0010498">
    <property type="term" value="P:proteasomal protein catabolic process"/>
    <property type="evidence" value="ECO:0007669"/>
    <property type="project" value="UniProtKB-ARBA"/>
</dbReference>
<dbReference type="AlphaFoldDB" id="F4QCP6"/>
<comment type="similarity">
    <text evidence="8">Belongs to the peptidase T1B family.</text>
</comment>
<proteinExistence type="inferred from homology"/>
<gene>
    <name evidence="11" type="primary">psmB4-2</name>
    <name evidence="11" type="ORF">DFA_11389</name>
</gene>